<dbReference type="Proteomes" id="UP000313849">
    <property type="component" value="Unassembled WGS sequence"/>
</dbReference>
<dbReference type="Pfam" id="PF00672">
    <property type="entry name" value="HAMP"/>
    <property type="match status" value="1"/>
</dbReference>
<evidence type="ECO:0000259" key="14">
    <source>
        <dbReference type="PROSITE" id="PS50885"/>
    </source>
</evidence>
<dbReference type="OrthoDB" id="9786919at2"/>
<feature type="domain" description="Histidine kinase" evidence="13">
    <location>
        <begin position="276"/>
        <end position="502"/>
    </location>
</feature>
<feature type="compositionally biased region" description="Basic and acidic residues" evidence="11">
    <location>
        <begin position="35"/>
        <end position="50"/>
    </location>
</feature>
<keyword evidence="7 15" id="KW-0418">Kinase</keyword>
<keyword evidence="4" id="KW-0597">Phosphoprotein</keyword>
<reference evidence="15 16" key="1">
    <citation type="submission" date="2019-06" db="EMBL/GenBank/DDBJ databases">
        <title>Draft genome sequence of Miniimonas arenae KCTC 19750T isolated from sea sand.</title>
        <authorList>
            <person name="Park S.-J."/>
        </authorList>
    </citation>
    <scope>NUCLEOTIDE SEQUENCE [LARGE SCALE GENOMIC DNA]</scope>
    <source>
        <strain evidence="15 16">KCTC 19750</strain>
    </source>
</reference>
<dbReference type="Pfam" id="PF02518">
    <property type="entry name" value="HATPase_c"/>
    <property type="match status" value="1"/>
</dbReference>
<name>A0A5C5BFY5_9MICO</name>
<comment type="caution">
    <text evidence="15">The sequence shown here is derived from an EMBL/GenBank/DDBJ whole genome shotgun (WGS) entry which is preliminary data.</text>
</comment>
<evidence type="ECO:0000256" key="7">
    <source>
        <dbReference type="ARBA" id="ARBA00022777"/>
    </source>
</evidence>
<dbReference type="PROSITE" id="PS50109">
    <property type="entry name" value="HIS_KIN"/>
    <property type="match status" value="1"/>
</dbReference>
<dbReference type="SUPFAM" id="SSF47384">
    <property type="entry name" value="Homodimeric domain of signal transducing histidine kinase"/>
    <property type="match status" value="1"/>
</dbReference>
<comment type="catalytic activity">
    <reaction evidence="1">
        <text>ATP + protein L-histidine = ADP + protein N-phospho-L-histidine.</text>
        <dbReference type="EC" id="2.7.13.3"/>
    </reaction>
</comment>
<gene>
    <name evidence="15" type="ORF">FH969_02240</name>
</gene>
<dbReference type="FunFam" id="1.10.287.130:FF:000001">
    <property type="entry name" value="Two-component sensor histidine kinase"/>
    <property type="match status" value="1"/>
</dbReference>
<evidence type="ECO:0000256" key="1">
    <source>
        <dbReference type="ARBA" id="ARBA00000085"/>
    </source>
</evidence>
<dbReference type="SMART" id="SM00304">
    <property type="entry name" value="HAMP"/>
    <property type="match status" value="1"/>
</dbReference>
<dbReference type="AlphaFoldDB" id="A0A5C5BFY5"/>
<dbReference type="SUPFAM" id="SSF55874">
    <property type="entry name" value="ATPase domain of HSP90 chaperone/DNA topoisomerase II/histidine kinase"/>
    <property type="match status" value="1"/>
</dbReference>
<evidence type="ECO:0000256" key="9">
    <source>
        <dbReference type="ARBA" id="ARBA00023012"/>
    </source>
</evidence>
<evidence type="ECO:0000256" key="12">
    <source>
        <dbReference type="SAM" id="Phobius"/>
    </source>
</evidence>
<keyword evidence="9" id="KW-0902">Two-component regulatory system</keyword>
<dbReference type="PANTHER" id="PTHR45436:SF5">
    <property type="entry name" value="SENSOR HISTIDINE KINASE TRCS"/>
    <property type="match status" value="1"/>
</dbReference>
<dbReference type="InterPro" id="IPR003660">
    <property type="entry name" value="HAMP_dom"/>
</dbReference>
<dbReference type="Gene3D" id="3.30.565.10">
    <property type="entry name" value="Histidine kinase-like ATPase, C-terminal domain"/>
    <property type="match status" value="1"/>
</dbReference>
<evidence type="ECO:0000256" key="3">
    <source>
        <dbReference type="ARBA" id="ARBA00012438"/>
    </source>
</evidence>
<proteinExistence type="predicted"/>
<dbReference type="CDD" id="cd00082">
    <property type="entry name" value="HisKA"/>
    <property type="match status" value="1"/>
</dbReference>
<accession>A0A5C5BFY5</accession>
<keyword evidence="10 12" id="KW-0472">Membrane</keyword>
<evidence type="ECO:0000256" key="10">
    <source>
        <dbReference type="ARBA" id="ARBA00023136"/>
    </source>
</evidence>
<evidence type="ECO:0000313" key="15">
    <source>
        <dbReference type="EMBL" id="TNU76760.1"/>
    </source>
</evidence>
<dbReference type="SMART" id="SM00388">
    <property type="entry name" value="HisKA"/>
    <property type="match status" value="1"/>
</dbReference>
<dbReference type="PRINTS" id="PR00344">
    <property type="entry name" value="BCTRLSENSOR"/>
</dbReference>
<dbReference type="CDD" id="cd00075">
    <property type="entry name" value="HATPase"/>
    <property type="match status" value="1"/>
</dbReference>
<keyword evidence="16" id="KW-1185">Reference proteome</keyword>
<keyword evidence="5" id="KW-0808">Transferase</keyword>
<keyword evidence="8 12" id="KW-1133">Transmembrane helix</keyword>
<dbReference type="CDD" id="cd06225">
    <property type="entry name" value="HAMP"/>
    <property type="match status" value="1"/>
</dbReference>
<evidence type="ECO:0000256" key="8">
    <source>
        <dbReference type="ARBA" id="ARBA00022989"/>
    </source>
</evidence>
<evidence type="ECO:0000256" key="2">
    <source>
        <dbReference type="ARBA" id="ARBA00004236"/>
    </source>
</evidence>
<feature type="compositionally biased region" description="Gly residues" evidence="11">
    <location>
        <begin position="68"/>
        <end position="80"/>
    </location>
</feature>
<dbReference type="InterPro" id="IPR004358">
    <property type="entry name" value="Sig_transdc_His_kin-like_C"/>
</dbReference>
<organism evidence="15 16">
    <name type="scientific">Miniimonas arenae</name>
    <dbReference type="NCBI Taxonomy" id="676201"/>
    <lineage>
        <taxon>Bacteria</taxon>
        <taxon>Bacillati</taxon>
        <taxon>Actinomycetota</taxon>
        <taxon>Actinomycetes</taxon>
        <taxon>Micrococcales</taxon>
        <taxon>Beutenbergiaceae</taxon>
        <taxon>Miniimonas</taxon>
    </lineage>
</organism>
<evidence type="ECO:0000313" key="16">
    <source>
        <dbReference type="Proteomes" id="UP000313849"/>
    </source>
</evidence>
<dbReference type="GO" id="GO:0000155">
    <property type="term" value="F:phosphorelay sensor kinase activity"/>
    <property type="evidence" value="ECO:0007669"/>
    <property type="project" value="InterPro"/>
</dbReference>
<dbReference type="EC" id="2.7.13.3" evidence="3"/>
<dbReference type="InterPro" id="IPR003594">
    <property type="entry name" value="HATPase_dom"/>
</dbReference>
<feature type="domain" description="HAMP" evidence="14">
    <location>
        <begin position="199"/>
        <end position="261"/>
    </location>
</feature>
<feature type="transmembrane region" description="Helical" evidence="12">
    <location>
        <begin position="175"/>
        <end position="198"/>
    </location>
</feature>
<sequence>MLVVGGVALAIAVLLGAVSSLSLRAQLVGGVDRSLEASAERGRMAPDRDGSWGGDGPAPTPPPTDGSDGAGSGQGSGAGGDTPPLGLGVLGQAAGTIVVEVSDGVASGAYIDEDAQVVQLDDAQVADLEDVGTAPEWVTLDGLGTYRAMATERSDGTRFVTALPWADSAETLQRYLVVELLVGALAVVLAAAAATVLVRRALRPLDRVAQTAARVSELPLDRGDVAIAERVPARDTDERTEVGKVGAAVNRMLGHVESSLAARHESETTVRAFVADASHELRTPLASIRGYSELVLRRGASTGELSPETEHAVGRVAAEGKRMQALVEDLLLLARLDAGRELTHADVDLVAIAVDVTSDAHAAGRDHRWRLDVPEDGVPPVPGDEPRLRQVLVNLLGNARVHTPAGTTVTTSVRAGHDGELGDVVVLTVTDDGPGIDPALLPTLFDRFSRGDTARGRGQGELASTGLGLAIAEAIVSAHGGRIAVDSVPGRTSFTVLLPTEGGAASGRMDR</sequence>
<feature type="region of interest" description="Disordered" evidence="11">
    <location>
        <begin position="35"/>
        <end position="85"/>
    </location>
</feature>
<protein>
    <recommendedName>
        <fullName evidence="3">histidine kinase</fullName>
        <ecNumber evidence="3">2.7.13.3</ecNumber>
    </recommendedName>
</protein>
<dbReference type="InterPro" id="IPR036097">
    <property type="entry name" value="HisK_dim/P_sf"/>
</dbReference>
<dbReference type="SMART" id="SM00387">
    <property type="entry name" value="HATPase_c"/>
    <property type="match status" value="1"/>
</dbReference>
<dbReference type="Pfam" id="PF00512">
    <property type="entry name" value="HisKA"/>
    <property type="match status" value="1"/>
</dbReference>
<dbReference type="InterPro" id="IPR036890">
    <property type="entry name" value="HATPase_C_sf"/>
</dbReference>
<dbReference type="EMBL" id="VENP01000004">
    <property type="protein sequence ID" value="TNU76760.1"/>
    <property type="molecule type" value="Genomic_DNA"/>
</dbReference>
<dbReference type="InterPro" id="IPR003661">
    <property type="entry name" value="HisK_dim/P_dom"/>
</dbReference>
<dbReference type="PROSITE" id="PS50885">
    <property type="entry name" value="HAMP"/>
    <property type="match status" value="1"/>
</dbReference>
<evidence type="ECO:0000256" key="11">
    <source>
        <dbReference type="SAM" id="MobiDB-lite"/>
    </source>
</evidence>
<dbReference type="Gene3D" id="1.10.287.130">
    <property type="match status" value="1"/>
</dbReference>
<dbReference type="InterPro" id="IPR050428">
    <property type="entry name" value="TCS_sensor_his_kinase"/>
</dbReference>
<dbReference type="Gene3D" id="6.10.340.10">
    <property type="match status" value="1"/>
</dbReference>
<evidence type="ECO:0000256" key="4">
    <source>
        <dbReference type="ARBA" id="ARBA00022553"/>
    </source>
</evidence>
<keyword evidence="6 12" id="KW-0812">Transmembrane</keyword>
<evidence type="ECO:0000256" key="5">
    <source>
        <dbReference type="ARBA" id="ARBA00022679"/>
    </source>
</evidence>
<dbReference type="GO" id="GO:0005886">
    <property type="term" value="C:plasma membrane"/>
    <property type="evidence" value="ECO:0007669"/>
    <property type="project" value="UniProtKB-SubCell"/>
</dbReference>
<dbReference type="InterPro" id="IPR005467">
    <property type="entry name" value="His_kinase_dom"/>
</dbReference>
<dbReference type="PANTHER" id="PTHR45436">
    <property type="entry name" value="SENSOR HISTIDINE KINASE YKOH"/>
    <property type="match status" value="1"/>
</dbReference>
<comment type="subcellular location">
    <subcellularLocation>
        <location evidence="2">Cell membrane</location>
    </subcellularLocation>
</comment>
<evidence type="ECO:0000259" key="13">
    <source>
        <dbReference type="PROSITE" id="PS50109"/>
    </source>
</evidence>
<evidence type="ECO:0000256" key="6">
    <source>
        <dbReference type="ARBA" id="ARBA00022692"/>
    </source>
</evidence>